<protein>
    <submittedName>
        <fullName evidence="4">Transmembrane protein</fullName>
    </submittedName>
</protein>
<gene>
    <name evidence="2" type="ORF">TCNE_LOCUS6671</name>
</gene>
<feature type="transmembrane region" description="Helical" evidence="1">
    <location>
        <begin position="149"/>
        <end position="173"/>
    </location>
</feature>
<feature type="transmembrane region" description="Helical" evidence="1">
    <location>
        <begin position="90"/>
        <end position="111"/>
    </location>
</feature>
<keyword evidence="1" id="KW-1133">Transmembrane helix</keyword>
<feature type="transmembrane region" description="Helical" evidence="1">
    <location>
        <begin position="117"/>
        <end position="137"/>
    </location>
</feature>
<proteinExistence type="predicted"/>
<dbReference type="Proteomes" id="UP000050794">
    <property type="component" value="Unassembled WGS sequence"/>
</dbReference>
<reference evidence="4" key="1">
    <citation type="submission" date="2016-06" db="UniProtKB">
        <authorList>
            <consortium name="WormBaseParasite"/>
        </authorList>
    </citation>
    <scope>IDENTIFICATION</scope>
</reference>
<keyword evidence="1" id="KW-0472">Membrane</keyword>
<accession>A0A183UDV1</accession>
<evidence type="ECO:0000313" key="2">
    <source>
        <dbReference type="EMBL" id="VDM37992.1"/>
    </source>
</evidence>
<dbReference type="WBParaSite" id="TCNE_0000667101-mRNA-1">
    <property type="protein sequence ID" value="TCNE_0000667101-mRNA-1"/>
    <property type="gene ID" value="TCNE_0000667101"/>
</dbReference>
<reference evidence="2 3" key="2">
    <citation type="submission" date="2018-11" db="EMBL/GenBank/DDBJ databases">
        <authorList>
            <consortium name="Pathogen Informatics"/>
        </authorList>
    </citation>
    <scope>NUCLEOTIDE SEQUENCE [LARGE SCALE GENOMIC DNA]</scope>
</reference>
<organism evidence="3 4">
    <name type="scientific">Toxocara canis</name>
    <name type="common">Canine roundworm</name>
    <dbReference type="NCBI Taxonomy" id="6265"/>
    <lineage>
        <taxon>Eukaryota</taxon>
        <taxon>Metazoa</taxon>
        <taxon>Ecdysozoa</taxon>
        <taxon>Nematoda</taxon>
        <taxon>Chromadorea</taxon>
        <taxon>Rhabditida</taxon>
        <taxon>Spirurina</taxon>
        <taxon>Ascaridomorpha</taxon>
        <taxon>Ascaridoidea</taxon>
        <taxon>Toxocaridae</taxon>
        <taxon>Toxocara</taxon>
    </lineage>
</organism>
<evidence type="ECO:0000256" key="1">
    <source>
        <dbReference type="SAM" id="Phobius"/>
    </source>
</evidence>
<evidence type="ECO:0000313" key="3">
    <source>
        <dbReference type="Proteomes" id="UP000050794"/>
    </source>
</evidence>
<feature type="transmembrane region" description="Helical" evidence="1">
    <location>
        <begin position="193"/>
        <end position="218"/>
    </location>
</feature>
<name>A0A183UDV1_TOXCA</name>
<keyword evidence="3" id="KW-1185">Reference proteome</keyword>
<dbReference type="EMBL" id="UYWY01019533">
    <property type="protein sequence ID" value="VDM37992.1"/>
    <property type="molecule type" value="Genomic_DNA"/>
</dbReference>
<keyword evidence="1" id="KW-0812">Transmembrane</keyword>
<feature type="transmembrane region" description="Helical" evidence="1">
    <location>
        <begin position="65"/>
        <end position="83"/>
    </location>
</feature>
<evidence type="ECO:0000313" key="4">
    <source>
        <dbReference type="WBParaSite" id="TCNE_0000667101-mRNA-1"/>
    </source>
</evidence>
<dbReference type="AlphaFoldDB" id="A0A183UDV1"/>
<sequence length="256" mass="28458">MQPRGNASLPIIDDVPCDRSVHRCAHPKSDMAILAGVMSAPKFDPHHPKYRCACSLVHSLLGTKIISICLIASTSLYTVDAIYRGRYDALSALVTALVFGVYVTLAVGAFYQRKGLLIPFIIMQAVYRLLLVLWEHVWFDADKFNQKTALSVFICALSILFAFLSAAIIASYVSRDWSWMEVSSNYENQLAVLALFDVMIAGLVGVHCWVLSVVARLYCFLSDRERIMTIPIRTSGFEEALKQVDDSLAKRQSGTA</sequence>